<feature type="transmembrane region" description="Helical" evidence="9">
    <location>
        <begin position="67"/>
        <end position="89"/>
    </location>
</feature>
<keyword evidence="5" id="KW-0862">Zinc</keyword>
<dbReference type="Gene3D" id="3.30.40.10">
    <property type="entry name" value="Zinc/RING finger domain, C3HC4 (zinc finger)"/>
    <property type="match status" value="1"/>
</dbReference>
<evidence type="ECO:0000256" key="5">
    <source>
        <dbReference type="ARBA" id="ARBA00022833"/>
    </source>
</evidence>
<dbReference type="PANTHER" id="PTHR46539:SF1">
    <property type="entry name" value="E3 UBIQUITIN-PROTEIN LIGASE ATL42"/>
    <property type="match status" value="1"/>
</dbReference>
<dbReference type="GO" id="GO:0008270">
    <property type="term" value="F:zinc ion binding"/>
    <property type="evidence" value="ECO:0007669"/>
    <property type="project" value="UniProtKB-KW"/>
</dbReference>
<dbReference type="Pfam" id="PF13639">
    <property type="entry name" value="zf-RING_2"/>
    <property type="match status" value="1"/>
</dbReference>
<evidence type="ECO:0000256" key="9">
    <source>
        <dbReference type="SAM" id="Phobius"/>
    </source>
</evidence>
<evidence type="ECO:0000256" key="2">
    <source>
        <dbReference type="ARBA" id="ARBA00022692"/>
    </source>
</evidence>
<reference evidence="12" key="2">
    <citation type="submission" date="2021-05" db="UniProtKB">
        <authorList>
            <consortium name="EnsemblPlants"/>
        </authorList>
    </citation>
    <scope>IDENTIFICATION</scope>
    <source>
        <strain evidence="12">subsp. malaccensis</strain>
    </source>
</reference>
<dbReference type="EnsemblPlants" id="Ma06_t23340.1">
    <property type="protein sequence ID" value="Ma06_p23340.1"/>
    <property type="gene ID" value="Ma06_g23340"/>
</dbReference>
<proteinExistence type="predicted"/>
<organism evidence="12 13">
    <name type="scientific">Musa acuminata subsp. malaccensis</name>
    <name type="common">Wild banana</name>
    <name type="synonym">Musa malaccensis</name>
    <dbReference type="NCBI Taxonomy" id="214687"/>
    <lineage>
        <taxon>Eukaryota</taxon>
        <taxon>Viridiplantae</taxon>
        <taxon>Streptophyta</taxon>
        <taxon>Embryophyta</taxon>
        <taxon>Tracheophyta</taxon>
        <taxon>Spermatophyta</taxon>
        <taxon>Magnoliopsida</taxon>
        <taxon>Liliopsida</taxon>
        <taxon>Zingiberales</taxon>
        <taxon>Musaceae</taxon>
        <taxon>Musa</taxon>
    </lineage>
</organism>
<dbReference type="PANTHER" id="PTHR46539">
    <property type="entry name" value="E3 UBIQUITIN-PROTEIN LIGASE ATL42"/>
    <property type="match status" value="1"/>
</dbReference>
<dbReference type="Proteomes" id="UP000012960">
    <property type="component" value="Unplaced"/>
</dbReference>
<dbReference type="SUPFAM" id="SSF57850">
    <property type="entry name" value="RING/U-box"/>
    <property type="match status" value="1"/>
</dbReference>
<evidence type="ECO:0000256" key="6">
    <source>
        <dbReference type="ARBA" id="ARBA00022989"/>
    </source>
</evidence>
<dbReference type="PROSITE" id="PS50089">
    <property type="entry name" value="ZF_RING_2"/>
    <property type="match status" value="1"/>
</dbReference>
<evidence type="ECO:0000256" key="4">
    <source>
        <dbReference type="ARBA" id="ARBA00022771"/>
    </source>
</evidence>
<evidence type="ECO:0000256" key="1">
    <source>
        <dbReference type="ARBA" id="ARBA00004370"/>
    </source>
</evidence>
<evidence type="ECO:0000256" key="7">
    <source>
        <dbReference type="ARBA" id="ARBA00023136"/>
    </source>
</evidence>
<dbReference type="InterPro" id="IPR013083">
    <property type="entry name" value="Znf_RING/FYVE/PHD"/>
</dbReference>
<dbReference type="KEGG" id="mus:103988818"/>
<keyword evidence="2 9" id="KW-0812">Transmembrane</keyword>
<dbReference type="Gramene" id="Ma06_t23340.1">
    <property type="protein sequence ID" value="Ma06_p23340.1"/>
    <property type="gene ID" value="Ma06_g23340"/>
</dbReference>
<evidence type="ECO:0000313" key="13">
    <source>
        <dbReference type="Proteomes" id="UP000012960"/>
    </source>
</evidence>
<dbReference type="InterPro" id="IPR001841">
    <property type="entry name" value="Znf_RING"/>
</dbReference>
<keyword evidence="7 9" id="KW-0472">Membrane</keyword>
<protein>
    <submittedName>
        <fullName evidence="11">(wild Malaysian banana) hypothetical protein</fullName>
    </submittedName>
</protein>
<feature type="domain" description="RING-type" evidence="10">
    <location>
        <begin position="140"/>
        <end position="182"/>
    </location>
</feature>
<keyword evidence="13" id="KW-1185">Reference proteome</keyword>
<dbReference type="OMA" id="FRKINIP"/>
<keyword evidence="6 9" id="KW-1133">Transmembrane helix</keyword>
<evidence type="ECO:0000313" key="11">
    <source>
        <dbReference type="EMBL" id="CAG1847214.1"/>
    </source>
</evidence>
<keyword evidence="4 8" id="KW-0863">Zinc-finger</keyword>
<dbReference type="EMBL" id="HG996471">
    <property type="protein sequence ID" value="CAG1847214.1"/>
    <property type="molecule type" value="Genomic_DNA"/>
</dbReference>
<evidence type="ECO:0000259" key="10">
    <source>
        <dbReference type="PROSITE" id="PS50089"/>
    </source>
</evidence>
<reference evidence="11" key="1">
    <citation type="submission" date="2021-03" db="EMBL/GenBank/DDBJ databases">
        <authorList>
            <consortium name="Genoscope - CEA"/>
            <person name="William W."/>
        </authorList>
    </citation>
    <scope>NUCLEOTIDE SEQUENCE</scope>
    <source>
        <strain evidence="11">Doubled-haploid Pahang</strain>
    </source>
</reference>
<dbReference type="AlphaFoldDB" id="A0A804JJI4"/>
<feature type="transmembrane region" description="Helical" evidence="9">
    <location>
        <begin position="25"/>
        <end position="47"/>
    </location>
</feature>
<keyword evidence="3" id="KW-0479">Metal-binding</keyword>
<evidence type="ECO:0000256" key="3">
    <source>
        <dbReference type="ARBA" id="ARBA00022723"/>
    </source>
</evidence>
<dbReference type="OrthoDB" id="8062037at2759"/>
<evidence type="ECO:0000313" key="12">
    <source>
        <dbReference type="EnsemblPlants" id="Ma06_p23340.1"/>
    </source>
</evidence>
<dbReference type="SMART" id="SM00184">
    <property type="entry name" value="RING"/>
    <property type="match status" value="1"/>
</dbReference>
<sequence length="238" mass="27128">MTAIRATNPQRKKEEAKTLPTRQHVFLPCFDVLLFLLLISAPVRVAVQPSDGSTWSLLDATFSFWPSLAMVVGIFTVMFSVTFLLLVYVKFCRFTVVELSRNDGFLLPQCRFSGINKAAVESLLVFWFSGLRDAWDGLECIVCLFRFDGAELLRLLPRCKHAFHIDCIDRWLAAHSTCPPCRRKVNAEDDNAVFEYFTSSRFLFASCRHEEAVNYVDRVGRSFRKINIPAEGTNRAQA</sequence>
<gene>
    <name evidence="11" type="ORF">GSMUA_170090.1</name>
</gene>
<name>A0A804JJI4_MUSAM</name>
<comment type="subcellular location">
    <subcellularLocation>
        <location evidence="1">Membrane</location>
    </subcellularLocation>
</comment>
<dbReference type="GO" id="GO:0016020">
    <property type="term" value="C:membrane"/>
    <property type="evidence" value="ECO:0007669"/>
    <property type="project" value="UniProtKB-SubCell"/>
</dbReference>
<evidence type="ECO:0000256" key="8">
    <source>
        <dbReference type="PROSITE-ProRule" id="PRU00175"/>
    </source>
</evidence>
<accession>A0A804JJI4</accession>